<feature type="region of interest" description="Disordered" evidence="5">
    <location>
        <begin position="1"/>
        <end position="53"/>
    </location>
</feature>
<feature type="transmembrane region" description="Helical" evidence="6">
    <location>
        <begin position="519"/>
        <end position="539"/>
    </location>
</feature>
<feature type="transmembrane region" description="Helical" evidence="6">
    <location>
        <begin position="186"/>
        <end position="208"/>
    </location>
</feature>
<dbReference type="GeneID" id="63799265"/>
<feature type="transmembrane region" description="Helical" evidence="6">
    <location>
        <begin position="445"/>
        <end position="464"/>
    </location>
</feature>
<dbReference type="FunFam" id="1.20.1720.10:FF:000012">
    <property type="entry name" value="MFS toxin efflux pump (AflT)"/>
    <property type="match status" value="1"/>
</dbReference>
<dbReference type="InterPro" id="IPR020846">
    <property type="entry name" value="MFS_dom"/>
</dbReference>
<name>A0A364LE42_TALAM</name>
<organism evidence="8 9">
    <name type="scientific">Talaromyces amestolkiae</name>
    <dbReference type="NCBI Taxonomy" id="1196081"/>
    <lineage>
        <taxon>Eukaryota</taxon>
        <taxon>Fungi</taxon>
        <taxon>Dikarya</taxon>
        <taxon>Ascomycota</taxon>
        <taxon>Pezizomycotina</taxon>
        <taxon>Eurotiomycetes</taxon>
        <taxon>Eurotiomycetidae</taxon>
        <taxon>Eurotiales</taxon>
        <taxon>Trichocomaceae</taxon>
        <taxon>Talaromyces</taxon>
        <taxon>Talaromyces sect. Talaromyces</taxon>
    </lineage>
</organism>
<protein>
    <recommendedName>
        <fullName evidence="7">Major facilitator superfamily (MFS) profile domain-containing protein</fullName>
    </recommendedName>
</protein>
<keyword evidence="4 6" id="KW-0472">Membrane</keyword>
<dbReference type="OrthoDB" id="10021397at2759"/>
<feature type="transmembrane region" description="Helical" evidence="6">
    <location>
        <begin position="386"/>
        <end position="406"/>
    </location>
</feature>
<evidence type="ECO:0000256" key="3">
    <source>
        <dbReference type="ARBA" id="ARBA00022989"/>
    </source>
</evidence>
<keyword evidence="2 6" id="KW-0812">Transmembrane</keyword>
<evidence type="ECO:0000256" key="4">
    <source>
        <dbReference type="ARBA" id="ARBA00023136"/>
    </source>
</evidence>
<dbReference type="SUPFAM" id="SSF103473">
    <property type="entry name" value="MFS general substrate transporter"/>
    <property type="match status" value="1"/>
</dbReference>
<accession>A0A364LE42</accession>
<evidence type="ECO:0000256" key="6">
    <source>
        <dbReference type="SAM" id="Phobius"/>
    </source>
</evidence>
<feature type="transmembrane region" description="Helical" evidence="6">
    <location>
        <begin position="66"/>
        <end position="87"/>
    </location>
</feature>
<feature type="domain" description="Major facilitator superfamily (MFS) profile" evidence="7">
    <location>
        <begin position="64"/>
        <end position="542"/>
    </location>
</feature>
<dbReference type="EMBL" id="MIKG01000028">
    <property type="protein sequence ID" value="RAO74039.1"/>
    <property type="molecule type" value="Genomic_DNA"/>
</dbReference>
<gene>
    <name evidence="8" type="ORF">BHQ10_010051</name>
</gene>
<keyword evidence="3 6" id="KW-1133">Transmembrane helix</keyword>
<evidence type="ECO:0000259" key="7">
    <source>
        <dbReference type="PROSITE" id="PS50850"/>
    </source>
</evidence>
<feature type="transmembrane region" description="Helical" evidence="6">
    <location>
        <begin position="129"/>
        <end position="148"/>
    </location>
</feature>
<comment type="caution">
    <text evidence="8">The sequence shown here is derived from an EMBL/GenBank/DDBJ whole genome shotgun (WGS) entry which is preliminary data.</text>
</comment>
<feature type="transmembrane region" description="Helical" evidence="6">
    <location>
        <begin position="412"/>
        <end position="433"/>
    </location>
</feature>
<feature type="transmembrane region" description="Helical" evidence="6">
    <location>
        <begin position="358"/>
        <end position="379"/>
    </location>
</feature>
<dbReference type="FunFam" id="1.20.1250.20:FF:000196">
    <property type="entry name" value="MFS toxin efflux pump (AflT)"/>
    <property type="match status" value="1"/>
</dbReference>
<feature type="transmembrane region" description="Helical" evidence="6">
    <location>
        <begin position="322"/>
        <end position="346"/>
    </location>
</feature>
<comment type="subcellular location">
    <subcellularLocation>
        <location evidence="1">Membrane</location>
        <topology evidence="1">Multi-pass membrane protein</topology>
    </subcellularLocation>
</comment>
<dbReference type="PROSITE" id="PS50850">
    <property type="entry name" value="MFS"/>
    <property type="match status" value="1"/>
</dbReference>
<dbReference type="InterPro" id="IPR011701">
    <property type="entry name" value="MFS"/>
</dbReference>
<dbReference type="GO" id="GO:0005886">
    <property type="term" value="C:plasma membrane"/>
    <property type="evidence" value="ECO:0007669"/>
    <property type="project" value="TreeGrafter"/>
</dbReference>
<reference evidence="8 9" key="1">
    <citation type="journal article" date="2017" name="Biotechnol. Biofuels">
        <title>Differential beta-glucosidase expression as a function of carbon source availability in Talaromyces amestolkiae: a genomic and proteomic approach.</title>
        <authorList>
            <person name="de Eugenio L.I."/>
            <person name="Mendez-Liter J.A."/>
            <person name="Nieto-Dominguez M."/>
            <person name="Alonso L."/>
            <person name="Gil-Munoz J."/>
            <person name="Barriuso J."/>
            <person name="Prieto A."/>
            <person name="Martinez M.J."/>
        </authorList>
    </citation>
    <scope>NUCLEOTIDE SEQUENCE [LARGE SCALE GENOMIC DNA]</scope>
    <source>
        <strain evidence="8 9">CIB</strain>
    </source>
</reference>
<dbReference type="CDD" id="cd17502">
    <property type="entry name" value="MFS_Azr1_MDR_like"/>
    <property type="match status" value="1"/>
</dbReference>
<evidence type="ECO:0000313" key="9">
    <source>
        <dbReference type="Proteomes" id="UP000249363"/>
    </source>
</evidence>
<feature type="transmembrane region" description="Helical" evidence="6">
    <location>
        <begin position="99"/>
        <end position="117"/>
    </location>
</feature>
<evidence type="ECO:0000256" key="1">
    <source>
        <dbReference type="ARBA" id="ARBA00004141"/>
    </source>
</evidence>
<feature type="transmembrane region" description="Helical" evidence="6">
    <location>
        <begin position="281"/>
        <end position="301"/>
    </location>
</feature>
<dbReference type="InterPro" id="IPR036259">
    <property type="entry name" value="MFS_trans_sf"/>
</dbReference>
<evidence type="ECO:0000256" key="2">
    <source>
        <dbReference type="ARBA" id="ARBA00022692"/>
    </source>
</evidence>
<dbReference type="GO" id="GO:0022857">
    <property type="term" value="F:transmembrane transporter activity"/>
    <property type="evidence" value="ECO:0007669"/>
    <property type="project" value="InterPro"/>
</dbReference>
<dbReference type="PANTHER" id="PTHR23501:SF201">
    <property type="entry name" value="MFS AFLATOXIN EFFLUX PUMP"/>
    <property type="match status" value="1"/>
</dbReference>
<feature type="transmembrane region" description="Helical" evidence="6">
    <location>
        <begin position="154"/>
        <end position="174"/>
    </location>
</feature>
<dbReference type="Proteomes" id="UP000249363">
    <property type="component" value="Unassembled WGS sequence"/>
</dbReference>
<proteinExistence type="predicted"/>
<dbReference type="PANTHER" id="PTHR23501">
    <property type="entry name" value="MAJOR FACILITATOR SUPERFAMILY"/>
    <property type="match status" value="1"/>
</dbReference>
<keyword evidence="9" id="KW-1185">Reference proteome</keyword>
<dbReference type="Pfam" id="PF07690">
    <property type="entry name" value="MFS_1"/>
    <property type="match status" value="1"/>
</dbReference>
<feature type="compositionally biased region" description="Basic and acidic residues" evidence="5">
    <location>
        <begin position="31"/>
        <end position="47"/>
    </location>
</feature>
<dbReference type="AlphaFoldDB" id="A0A364LE42"/>
<dbReference type="Gene3D" id="1.20.1250.20">
    <property type="entry name" value="MFS general substrate transporter like domains"/>
    <property type="match status" value="1"/>
</dbReference>
<sequence length="551" mass="59267">MHEKDKSTNTTEAAVPPSINETTTALGRPEALLEKSQHDMESSTSEERGDEDTVYPTGLKAASIMLSLYLAIFLVALDRTIIATAIPQITDEFNSLSDIGWYASSYMMTSCAFQLFYGKLYVFYPTKWVFLSAIMLFEIGSAICGAAPNSVAFIWGRSIAGFGCSGIFSGGVVVMVHTIPLSRRPLFQGLFGAIFGIASVVGPLIGGAFTTHVTWRWCAVTVVIIALLIKVPPPEEAGKPFMFQLRQIDPIGTLVFVPGIVCLLLALQWGGSTYQWKDGCIIALLVLSGVLLLAFIAVQLWKGDSATVPPRIIKQRSIAAGFYWALCSGSAMMVIIYFLATWFQAIEAVTAYDSGIRLLPFVLSLVTGSIIGGAITWNAGYYTPPLILGTIIMSVGAGLLTTFSVNTSQPKWIGFQFIYGFGLGLGLQVPAMASQTVLSKQDVPIGASLMYFAQWLGGSVFVSVGQKLLSNKLVSGLQEIPGFSIVWVTDTGATNLRDIVPPESLAEVLQVYDKALVEVFDVAVALSCAGILGAVFMEWKSVKAQKGKEVV</sequence>
<evidence type="ECO:0000313" key="8">
    <source>
        <dbReference type="EMBL" id="RAO74039.1"/>
    </source>
</evidence>
<evidence type="ECO:0000256" key="5">
    <source>
        <dbReference type="SAM" id="MobiDB-lite"/>
    </source>
</evidence>
<dbReference type="RefSeq" id="XP_040738553.1">
    <property type="nucleotide sequence ID" value="XM_040872639.1"/>
</dbReference>
<feature type="transmembrane region" description="Helical" evidence="6">
    <location>
        <begin position="251"/>
        <end position="269"/>
    </location>
</feature>